<evidence type="ECO:0000313" key="3">
    <source>
        <dbReference type="Proteomes" id="UP000823388"/>
    </source>
</evidence>
<feature type="transmembrane region" description="Helical" evidence="1">
    <location>
        <begin position="39"/>
        <end position="62"/>
    </location>
</feature>
<keyword evidence="3" id="KW-1185">Reference proteome</keyword>
<feature type="transmembrane region" description="Helical" evidence="1">
    <location>
        <begin position="82"/>
        <end position="101"/>
    </location>
</feature>
<reference evidence="2" key="1">
    <citation type="submission" date="2020-05" db="EMBL/GenBank/DDBJ databases">
        <title>WGS assembly of Panicum virgatum.</title>
        <authorList>
            <person name="Lovell J.T."/>
            <person name="Jenkins J."/>
            <person name="Shu S."/>
            <person name="Juenger T.E."/>
            <person name="Schmutz J."/>
        </authorList>
    </citation>
    <scope>NUCLEOTIDE SEQUENCE</scope>
    <source>
        <strain evidence="2">AP13</strain>
    </source>
</reference>
<protein>
    <submittedName>
        <fullName evidence="2">Uncharacterized protein</fullName>
    </submittedName>
</protein>
<keyword evidence="1" id="KW-1133">Transmembrane helix</keyword>
<keyword evidence="1" id="KW-0472">Membrane</keyword>
<name>A0A8T0T3J3_PANVG</name>
<feature type="transmembrane region" description="Helical" evidence="1">
    <location>
        <begin position="122"/>
        <end position="143"/>
    </location>
</feature>
<feature type="transmembrane region" description="Helical" evidence="1">
    <location>
        <begin position="6"/>
        <end position="27"/>
    </location>
</feature>
<accession>A0A8T0T3J3</accession>
<sequence>MVSAYAASFADLFLAVTALELFSFLDAQTGAGTTASARAPLLAGAAAAAAGALFVATVAFMYHHMSRAAVPGAGAASRRLSGLFISALCASVGTLEYVLYVQESGGADRGALGLAALRALPAAATAAFFLGMMLIVVAHVRAGGEGGGGASAGVEPVQGPVRVLTNMAFGAAAPLVFLMAMATIHGAK</sequence>
<organism evidence="2 3">
    <name type="scientific">Panicum virgatum</name>
    <name type="common">Blackwell switchgrass</name>
    <dbReference type="NCBI Taxonomy" id="38727"/>
    <lineage>
        <taxon>Eukaryota</taxon>
        <taxon>Viridiplantae</taxon>
        <taxon>Streptophyta</taxon>
        <taxon>Embryophyta</taxon>
        <taxon>Tracheophyta</taxon>
        <taxon>Spermatophyta</taxon>
        <taxon>Magnoliopsida</taxon>
        <taxon>Liliopsida</taxon>
        <taxon>Poales</taxon>
        <taxon>Poaceae</taxon>
        <taxon>PACMAD clade</taxon>
        <taxon>Panicoideae</taxon>
        <taxon>Panicodae</taxon>
        <taxon>Paniceae</taxon>
        <taxon>Panicinae</taxon>
        <taxon>Panicum</taxon>
        <taxon>Panicum sect. Hiantes</taxon>
    </lineage>
</organism>
<comment type="caution">
    <text evidence="2">The sequence shown here is derived from an EMBL/GenBank/DDBJ whole genome shotgun (WGS) entry which is preliminary data.</text>
</comment>
<proteinExistence type="predicted"/>
<keyword evidence="1" id="KW-0812">Transmembrane</keyword>
<feature type="transmembrane region" description="Helical" evidence="1">
    <location>
        <begin position="163"/>
        <end position="184"/>
    </location>
</feature>
<dbReference type="EMBL" id="CM029044">
    <property type="protein sequence ID" value="KAG2604897.1"/>
    <property type="molecule type" value="Genomic_DNA"/>
</dbReference>
<evidence type="ECO:0000256" key="1">
    <source>
        <dbReference type="SAM" id="Phobius"/>
    </source>
</evidence>
<dbReference type="OrthoDB" id="10495257at2759"/>
<dbReference type="AlphaFoldDB" id="A0A8T0T3J3"/>
<dbReference type="Proteomes" id="UP000823388">
    <property type="component" value="Chromosome 4N"/>
</dbReference>
<gene>
    <name evidence="2" type="ORF">PVAP13_4NG065100</name>
</gene>
<evidence type="ECO:0000313" key="2">
    <source>
        <dbReference type="EMBL" id="KAG2604897.1"/>
    </source>
</evidence>